<dbReference type="PROSITE" id="PS50025">
    <property type="entry name" value="LAM_G_DOMAIN"/>
    <property type="match status" value="5"/>
</dbReference>
<dbReference type="Gene3D" id="2.10.25.10">
    <property type="entry name" value="Laminin"/>
    <property type="match status" value="3"/>
</dbReference>
<evidence type="ECO:0000256" key="2">
    <source>
        <dbReference type="ARBA" id="ARBA00022536"/>
    </source>
</evidence>
<dbReference type="PANTHER" id="PTHR15036">
    <property type="entry name" value="PIKACHURIN-LIKE PROTEIN"/>
    <property type="match status" value="1"/>
</dbReference>
<dbReference type="GO" id="GO:0016020">
    <property type="term" value="C:membrane"/>
    <property type="evidence" value="ECO:0007669"/>
    <property type="project" value="UniProtKB-SubCell"/>
</dbReference>
<dbReference type="Gene3D" id="2.60.120.200">
    <property type="match status" value="6"/>
</dbReference>
<dbReference type="CDD" id="cd00110">
    <property type="entry name" value="LamG"/>
    <property type="match status" value="6"/>
</dbReference>
<accession>A0AA36DK42</accession>
<feature type="domain" description="Laminin G" evidence="10">
    <location>
        <begin position="464"/>
        <end position="645"/>
    </location>
</feature>
<dbReference type="Pfam" id="PF02210">
    <property type="entry name" value="Laminin_G_2"/>
    <property type="match status" value="6"/>
</dbReference>
<feature type="domain" description="EGF-like" evidence="11">
    <location>
        <begin position="650"/>
        <end position="687"/>
    </location>
</feature>
<dbReference type="PANTHER" id="PTHR15036:SF89">
    <property type="entry name" value="NEUREXIN 1, ISOFORM F"/>
    <property type="match status" value="1"/>
</dbReference>
<keyword evidence="6 8" id="KW-1015">Disulfide bond</keyword>
<feature type="domain" description="Laminin G" evidence="10">
    <location>
        <begin position="25"/>
        <end position="220"/>
    </location>
</feature>
<feature type="domain" description="EGF-like" evidence="11">
    <location>
        <begin position="1043"/>
        <end position="1080"/>
    </location>
</feature>
<dbReference type="InterPro" id="IPR050372">
    <property type="entry name" value="Neurexin-related_CASP"/>
</dbReference>
<evidence type="ECO:0000313" key="13">
    <source>
        <dbReference type="Proteomes" id="UP001176961"/>
    </source>
</evidence>
<evidence type="ECO:0000256" key="9">
    <source>
        <dbReference type="SAM" id="Phobius"/>
    </source>
</evidence>
<name>A0AA36DK42_CYLNA</name>
<dbReference type="Proteomes" id="UP001176961">
    <property type="component" value="Unassembled WGS sequence"/>
</dbReference>
<keyword evidence="4 9" id="KW-1133">Transmembrane helix</keyword>
<evidence type="ECO:0000256" key="7">
    <source>
        <dbReference type="PROSITE-ProRule" id="PRU00076"/>
    </source>
</evidence>
<evidence type="ECO:0000256" key="4">
    <source>
        <dbReference type="ARBA" id="ARBA00022989"/>
    </source>
</evidence>
<evidence type="ECO:0000259" key="10">
    <source>
        <dbReference type="PROSITE" id="PS50025"/>
    </source>
</evidence>
<dbReference type="PROSITE" id="PS50026">
    <property type="entry name" value="EGF_3"/>
    <property type="match status" value="3"/>
</dbReference>
<comment type="caution">
    <text evidence="12">The sequence shown here is derived from an EMBL/GenBank/DDBJ whole genome shotgun (WGS) entry which is preliminary data.</text>
</comment>
<feature type="domain" description="Laminin G" evidence="10">
    <location>
        <begin position="266"/>
        <end position="456"/>
    </location>
</feature>
<feature type="transmembrane region" description="Helical" evidence="9">
    <location>
        <begin position="1407"/>
        <end position="1428"/>
    </location>
</feature>
<keyword evidence="2 7" id="KW-0245">EGF-like domain</keyword>
<keyword evidence="5 9" id="KW-0472">Membrane</keyword>
<dbReference type="InterPro" id="IPR001791">
    <property type="entry name" value="Laminin_G"/>
</dbReference>
<evidence type="ECO:0000313" key="12">
    <source>
        <dbReference type="EMBL" id="CAJ0588225.1"/>
    </source>
</evidence>
<dbReference type="CDD" id="cd00054">
    <property type="entry name" value="EGF_CA"/>
    <property type="match status" value="2"/>
</dbReference>
<dbReference type="SUPFAM" id="SSF49899">
    <property type="entry name" value="Concanavalin A-like lectins/glucanases"/>
    <property type="match status" value="6"/>
</dbReference>
<evidence type="ECO:0000259" key="11">
    <source>
        <dbReference type="PROSITE" id="PS50026"/>
    </source>
</evidence>
<comment type="subcellular location">
    <subcellularLocation>
        <location evidence="1">Membrane</location>
    </subcellularLocation>
</comment>
<evidence type="ECO:0000256" key="3">
    <source>
        <dbReference type="ARBA" id="ARBA00022692"/>
    </source>
</evidence>
<organism evidence="12 13">
    <name type="scientific">Cylicocyclus nassatus</name>
    <name type="common">Nematode worm</name>
    <dbReference type="NCBI Taxonomy" id="53992"/>
    <lineage>
        <taxon>Eukaryota</taxon>
        <taxon>Metazoa</taxon>
        <taxon>Ecdysozoa</taxon>
        <taxon>Nematoda</taxon>
        <taxon>Chromadorea</taxon>
        <taxon>Rhabditida</taxon>
        <taxon>Rhabditina</taxon>
        <taxon>Rhabditomorpha</taxon>
        <taxon>Strongyloidea</taxon>
        <taxon>Strongylidae</taxon>
        <taxon>Cylicocyclus</taxon>
    </lineage>
</organism>
<proteinExistence type="predicted"/>
<comment type="caution">
    <text evidence="7">Lacks conserved residue(s) required for the propagation of feature annotation.</text>
</comment>
<feature type="domain" description="Laminin G" evidence="10">
    <location>
        <begin position="1085"/>
        <end position="1311"/>
    </location>
</feature>
<dbReference type="InterPro" id="IPR013320">
    <property type="entry name" value="ConA-like_dom_sf"/>
</dbReference>
<keyword evidence="3 9" id="KW-0812">Transmembrane</keyword>
<sequence>MMIYHDSGGLLTILITIFDLQSIAAIILSGAPNSYARYPKWAHSFENSLSFEFKTKQSHGLLLYTDDGGVNGNFYSISISDGRVQLDFRLGDNANDFGARRAVNTIRIEEIRVDDDRWHSLALFQSWENVKMELDASLVFKILNQRSFIFGNILKNSDVFVGGVPQDTHLLSVMSSPLRRYARHLAGNIRNLVYRLYPQGVTSPQLLDIHGSRHNEDDYCRPSGFAAREQFVCKNGGECYSTNEGPKCDCSLSDYEGKQCEVEKMDAELTFSGQEWVGYDVSETSAGPLKTKAENFSLSFKTVHGNSMLFYAGDEKSYMQLYLEDGALIASSKFAGSAPRLVRIFNEMPRARFDDDSWHAVSMQRSLQMLTLTVDGRTDEIRQYAPELDWIGHSFAYLGAIPLDKHVPGLTKSAFRGCMKQVKYDADAQRLLFITLADQGFGGSIIKTGGELSFSCKSPSQPPDVLSFQTSLSFLALPKWGALASGSLSFHFRTTEKDGLILFHGNLGSDASDYVAFELIDGHLHMIINLGSGAVRLQTTARRVTEGNGWHSVHLERVGRTGSVIVDSMKTDFNTPGVSSNLIVDDPIFLGWVPNTTVSYPSTIWSISLRKGFTGCIKNLRVNGISARIATVFEKSNATGISIGCPPSPTENPCSNNPCHNFGRCEPFQNTFTCDCAETNKEGPTCNIEPTVVELTGERFLHILPYTLESEAETIEIRFRTDYSRGVLLSTKSNSAPKNQLLVYVNESSLGVLLRHDGGEHTFRWGKGVSDNRWHFMRLKRRGEKILLYLDGKWQQNNYLPSSIPLKIDEISGGVGFQSENGTLAEPFRGSVSRMMFNGIDLLERLKKEGKMSKEGKGQRNIRPKHSSVSFTNTTGYAVLSPRIASSLTGSLRVSFKFQTLIRNALLLASYSAEKNTSLLIELVQARIRITYKARTGEMVVKSPLLPSHQHLSDMRWHTLLFYQEERSSLYMLLVDNTTVVTESELAPELSGIVTIGGAPPSTPLVRGGFRGCLAGVRLNDQAIDVYDDSEDKKDVVRGCSGPLARCSPGACSNRGRCIQQWNSIRCDCTLTAHAGDRCQEAATTASFAAPSSIFFEYPMGERPSTSRDYMLFAFRTSRPSGVLLSVDCAVDQDYFTVYLEEGFLQIKYNLGSREHHFGHFAHKVNDNKKHTVRIHRVETNVTLQIDGRPPIRYRPKGADDLVTLNMQWRVSLGAALNSRHIETKRISANRSRRRKSIRLVDPFDGEISGVNYNGHMILDLHAQGSPRVHSIGDVHISHIAKPIESQEEDVMEDYIENPSEALIESIGPGCLSLEDQENCYIEPEETGFFTPILPSVATAPRRAVHSKEKSTAATFSTFLSATTAKLAKPRTTPPFTVYAVRPTTPMGDLITTTMKASEAADFPRTALISIASVSVIMIIAVVVFCVFRCRQSPPPGDHYPMGYTSIAPELSPPLGSDHATQPLLGRPAPQMNGNGYQSMKGAIITNGNGMNGHAKNGVGGGGKKDFKEWYV</sequence>
<feature type="domain" description="EGF-like" evidence="11">
    <location>
        <begin position="216"/>
        <end position="261"/>
    </location>
</feature>
<keyword evidence="13" id="KW-1185">Reference proteome</keyword>
<feature type="disulfide bond" evidence="8">
    <location>
        <begin position="1013"/>
        <end position="1040"/>
    </location>
</feature>
<protein>
    <submittedName>
        <fullName evidence="12">Uncharacterized protein</fullName>
    </submittedName>
</protein>
<evidence type="ECO:0000256" key="5">
    <source>
        <dbReference type="ARBA" id="ARBA00023136"/>
    </source>
</evidence>
<evidence type="ECO:0000256" key="6">
    <source>
        <dbReference type="ARBA" id="ARBA00023157"/>
    </source>
</evidence>
<feature type="domain" description="Laminin G" evidence="10">
    <location>
        <begin position="867"/>
        <end position="1040"/>
    </location>
</feature>
<dbReference type="SMART" id="SM00282">
    <property type="entry name" value="LamG"/>
    <property type="match status" value="6"/>
</dbReference>
<gene>
    <name evidence="12" type="ORF">CYNAS_LOCUS208</name>
</gene>
<dbReference type="InterPro" id="IPR000742">
    <property type="entry name" value="EGF"/>
</dbReference>
<evidence type="ECO:0000256" key="8">
    <source>
        <dbReference type="PROSITE-ProRule" id="PRU00122"/>
    </source>
</evidence>
<dbReference type="FunFam" id="2.10.25.10:FF:000015">
    <property type="entry name" value="neurexin-1 isoform X1"/>
    <property type="match status" value="1"/>
</dbReference>
<dbReference type="EMBL" id="CATQJL010000001">
    <property type="protein sequence ID" value="CAJ0588225.1"/>
    <property type="molecule type" value="Genomic_DNA"/>
</dbReference>
<evidence type="ECO:0000256" key="1">
    <source>
        <dbReference type="ARBA" id="ARBA00004370"/>
    </source>
</evidence>
<dbReference type="SMART" id="SM00181">
    <property type="entry name" value="EGF"/>
    <property type="match status" value="3"/>
</dbReference>
<reference evidence="12" key="1">
    <citation type="submission" date="2023-07" db="EMBL/GenBank/DDBJ databases">
        <authorList>
            <consortium name="CYATHOMIX"/>
        </authorList>
    </citation>
    <scope>NUCLEOTIDE SEQUENCE</scope>
    <source>
        <strain evidence="12">N/A</strain>
    </source>
</reference>